<keyword evidence="1" id="KW-0812">Transmembrane</keyword>
<dbReference type="VEuPathDB" id="TriTrypDB:TcCL_ESM05820"/>
<evidence type="ECO:0000256" key="1">
    <source>
        <dbReference type="SAM" id="Phobius"/>
    </source>
</evidence>
<dbReference type="VEuPathDB" id="TriTrypDB:TCDM_09323"/>
<dbReference type="VEuPathDB" id="TriTrypDB:TcYC6_0063770"/>
<dbReference type="VEuPathDB" id="TriTrypDB:C4B63_21g284"/>
<keyword evidence="1" id="KW-1133">Transmembrane helix</keyword>
<organism evidence="2 3">
    <name type="scientific">Trypanosoma cruzi</name>
    <dbReference type="NCBI Taxonomy" id="5693"/>
    <lineage>
        <taxon>Eukaryota</taxon>
        <taxon>Discoba</taxon>
        <taxon>Euglenozoa</taxon>
        <taxon>Kinetoplastea</taxon>
        <taxon>Metakinetoplastina</taxon>
        <taxon>Trypanosomatida</taxon>
        <taxon>Trypanosomatidae</taxon>
        <taxon>Trypanosoma</taxon>
        <taxon>Schizotrypanum</taxon>
    </lineage>
</organism>
<name>A0A2V2WS37_TRYCR</name>
<dbReference type="VEuPathDB" id="TriTrypDB:TcBrA4_0019870"/>
<dbReference type="EMBL" id="PRFC01000059">
    <property type="protein sequence ID" value="PWV11426.1"/>
    <property type="molecule type" value="Genomic_DNA"/>
</dbReference>
<dbReference type="Proteomes" id="UP000246078">
    <property type="component" value="Unassembled WGS sequence"/>
</dbReference>
<accession>A0A2V2WS37</accession>
<dbReference type="VEuPathDB" id="TriTrypDB:Tc_MARK_9330"/>
<keyword evidence="1" id="KW-0472">Membrane</keyword>
<dbReference type="VEuPathDB" id="TriTrypDB:TcG_08018"/>
<dbReference type="VEuPathDB" id="TriTrypDB:TcCLB.509555.10"/>
<evidence type="ECO:0000313" key="2">
    <source>
        <dbReference type="EMBL" id="PWV11426.1"/>
    </source>
</evidence>
<dbReference type="VEuPathDB" id="TriTrypDB:BCY84_21455"/>
<dbReference type="VEuPathDB" id="TriTrypDB:TCSYLVIO_007368"/>
<evidence type="ECO:0000313" key="3">
    <source>
        <dbReference type="Proteomes" id="UP000246078"/>
    </source>
</evidence>
<dbReference type="VEuPathDB" id="TriTrypDB:C3747_59g216"/>
<dbReference type="VEuPathDB" id="TriTrypDB:ECC02_003022"/>
<proteinExistence type="predicted"/>
<dbReference type="AlphaFoldDB" id="A0A2V2WS37"/>
<comment type="caution">
    <text evidence="2">The sequence shown here is derived from an EMBL/GenBank/DDBJ whole genome shotgun (WGS) entry which is preliminary data.</text>
</comment>
<gene>
    <name evidence="2" type="ORF">C3747_59g216</name>
</gene>
<reference evidence="2 3" key="1">
    <citation type="journal article" date="2018" name="Microb. Genom.">
        <title>Expanding an expanded genome: long-read sequencing of Trypanosoma cruzi.</title>
        <authorList>
            <person name="Berna L."/>
            <person name="Rodriguez M."/>
            <person name="Chiribao M.L."/>
            <person name="Parodi-Talice A."/>
            <person name="Pita S."/>
            <person name="Rijo G."/>
            <person name="Alvarez-Valin F."/>
            <person name="Robello C."/>
        </authorList>
    </citation>
    <scope>NUCLEOTIDE SEQUENCE [LARGE SCALE GENOMIC DNA]</scope>
    <source>
        <strain evidence="2 3">TCC</strain>
    </source>
</reference>
<sequence>MTISQKVAFNRLSPGGMISKAGGTHAGRRRRCRWCNFDVISTNNRVTLTMERHEEDRRRGRGGRTLVFSRATVVLSTLLCLGVAILGNVAEAALVFVPTNVLQLSLYQTAQLRFSSNIFVGDPPIRTGDTFYFIEKNNNNDPACNPAGSGNPENKFTVTASNEMGLLGFSTIVVKSSVFTVGSSYLICYITQGKAYLTWLSRGDQTPP</sequence>
<protein>
    <submittedName>
        <fullName evidence="2">Uncharacterized protein</fullName>
    </submittedName>
</protein>
<feature type="transmembrane region" description="Helical" evidence="1">
    <location>
        <begin position="67"/>
        <end position="90"/>
    </location>
</feature>